<organism evidence="1 2">
    <name type="scientific">Hucho hucho</name>
    <name type="common">huchen</name>
    <dbReference type="NCBI Taxonomy" id="62062"/>
    <lineage>
        <taxon>Eukaryota</taxon>
        <taxon>Metazoa</taxon>
        <taxon>Chordata</taxon>
        <taxon>Craniata</taxon>
        <taxon>Vertebrata</taxon>
        <taxon>Euteleostomi</taxon>
        <taxon>Actinopterygii</taxon>
        <taxon>Neopterygii</taxon>
        <taxon>Teleostei</taxon>
        <taxon>Protacanthopterygii</taxon>
        <taxon>Salmoniformes</taxon>
        <taxon>Salmonidae</taxon>
        <taxon>Salmoninae</taxon>
        <taxon>Hucho</taxon>
    </lineage>
</organism>
<dbReference type="Ensembl" id="ENSHHUT00000047601.1">
    <property type="protein sequence ID" value="ENSHHUP00000045906.1"/>
    <property type="gene ID" value="ENSHHUG00000027993.1"/>
</dbReference>
<accession>A0A4W5N376</accession>
<evidence type="ECO:0000313" key="2">
    <source>
        <dbReference type="Proteomes" id="UP000314982"/>
    </source>
</evidence>
<dbReference type="AlphaFoldDB" id="A0A4W5N376"/>
<proteinExistence type="predicted"/>
<dbReference type="Proteomes" id="UP000314982">
    <property type="component" value="Unassembled WGS sequence"/>
</dbReference>
<reference evidence="2" key="1">
    <citation type="submission" date="2018-06" db="EMBL/GenBank/DDBJ databases">
        <title>Genome assembly of Danube salmon.</title>
        <authorList>
            <person name="Macqueen D.J."/>
            <person name="Gundappa M.K."/>
        </authorList>
    </citation>
    <scope>NUCLEOTIDE SEQUENCE [LARGE SCALE GENOMIC DNA]</scope>
</reference>
<keyword evidence="2" id="KW-1185">Reference proteome</keyword>
<dbReference type="GeneTree" id="ENSGT00940000175923"/>
<evidence type="ECO:0000313" key="1">
    <source>
        <dbReference type="Ensembl" id="ENSHHUP00000045906.1"/>
    </source>
</evidence>
<dbReference type="SUPFAM" id="SSF49785">
    <property type="entry name" value="Galactose-binding domain-like"/>
    <property type="match status" value="1"/>
</dbReference>
<dbReference type="InterPro" id="IPR008979">
    <property type="entry name" value="Galactose-bd-like_sf"/>
</dbReference>
<evidence type="ECO:0008006" key="3">
    <source>
        <dbReference type="Google" id="ProtNLM"/>
    </source>
</evidence>
<reference evidence="1" key="2">
    <citation type="submission" date="2025-08" db="UniProtKB">
        <authorList>
            <consortium name="Ensembl"/>
        </authorList>
    </citation>
    <scope>IDENTIFICATION</scope>
</reference>
<protein>
    <recommendedName>
        <fullName evidence="3">F5/8 type C domain-containing protein</fullName>
    </recommendedName>
</protein>
<name>A0A4W5N376_9TELE</name>
<sequence length="123" mass="14174">FTHSLKLNRGVTSVLNRDVQQFGKKYMFDSNEEACWNSDQGDSQWVPLEFPQSIRKMCKLEGYLYIYSDHHNSLDSDHFFVILVRYSSTLSLKGYNDNEGEVQTCSAGVFICVVSECRRAVDE</sequence>
<dbReference type="STRING" id="62062.ENSHHUP00000045906"/>
<reference evidence="1" key="3">
    <citation type="submission" date="2025-09" db="UniProtKB">
        <authorList>
            <consortium name="Ensembl"/>
        </authorList>
    </citation>
    <scope>IDENTIFICATION</scope>
</reference>